<accession>A0A6M3XUL6</accession>
<dbReference type="EMBL" id="MT144929">
    <property type="protein sequence ID" value="QJI01520.1"/>
    <property type="molecule type" value="Genomic_DNA"/>
</dbReference>
<name>A0A6M3XUL6_9ZZZZ</name>
<organism evidence="1">
    <name type="scientific">viral metagenome</name>
    <dbReference type="NCBI Taxonomy" id="1070528"/>
    <lineage>
        <taxon>unclassified sequences</taxon>
        <taxon>metagenomes</taxon>
        <taxon>organismal metagenomes</taxon>
    </lineage>
</organism>
<reference evidence="1" key="1">
    <citation type="submission" date="2020-03" db="EMBL/GenBank/DDBJ databases">
        <title>The deep terrestrial virosphere.</title>
        <authorList>
            <person name="Holmfeldt K."/>
            <person name="Nilsson E."/>
            <person name="Simone D."/>
            <person name="Lopez-Fernandez M."/>
            <person name="Wu X."/>
            <person name="de Brujin I."/>
            <person name="Lundin D."/>
            <person name="Andersson A."/>
            <person name="Bertilsson S."/>
            <person name="Dopson M."/>
        </authorList>
    </citation>
    <scope>NUCLEOTIDE SEQUENCE</scope>
    <source>
        <strain evidence="1">TM448B02595</strain>
    </source>
</reference>
<protein>
    <submittedName>
        <fullName evidence="1">Uncharacterized protein</fullName>
    </submittedName>
</protein>
<gene>
    <name evidence="1" type="ORF">TM448B02595_0013</name>
</gene>
<dbReference type="AlphaFoldDB" id="A0A6M3XUL6"/>
<evidence type="ECO:0000313" key="1">
    <source>
        <dbReference type="EMBL" id="QJI01520.1"/>
    </source>
</evidence>
<sequence>MSDGSMCAGERIDTKWSDDGAEYIECKHCKAKNFIEDKPNNKFIVSRFTVD</sequence>
<proteinExistence type="predicted"/>